<evidence type="ECO:0000259" key="6">
    <source>
        <dbReference type="Pfam" id="PF04932"/>
    </source>
</evidence>
<feature type="domain" description="O-antigen ligase-related" evidence="6">
    <location>
        <begin position="202"/>
        <end position="324"/>
    </location>
</feature>
<dbReference type="GO" id="GO:0016020">
    <property type="term" value="C:membrane"/>
    <property type="evidence" value="ECO:0007669"/>
    <property type="project" value="UniProtKB-SubCell"/>
</dbReference>
<feature type="transmembrane region" description="Helical" evidence="5">
    <location>
        <begin position="132"/>
        <end position="150"/>
    </location>
</feature>
<feature type="transmembrane region" description="Helical" evidence="5">
    <location>
        <begin position="106"/>
        <end position="126"/>
    </location>
</feature>
<comment type="subcellular location">
    <subcellularLocation>
        <location evidence="1">Membrane</location>
        <topology evidence="1">Multi-pass membrane protein</topology>
    </subcellularLocation>
</comment>
<evidence type="ECO:0000313" key="8">
    <source>
        <dbReference type="Proteomes" id="UP000515680"/>
    </source>
</evidence>
<dbReference type="EMBL" id="AP022227">
    <property type="protein sequence ID" value="BBT41343.1"/>
    <property type="molecule type" value="Genomic_DNA"/>
</dbReference>
<keyword evidence="4 5" id="KW-0472">Membrane</keyword>
<proteinExistence type="predicted"/>
<protein>
    <submittedName>
        <fullName evidence="7">Putative lipopolysaccharide biosynthesis protein</fullName>
    </submittedName>
</protein>
<sequence length="396" mass="43632">MSIDMPLDSKAQRLGSLISTYVLPIGWLVTLTGIFWAWDRALYHKLFYILLAVPTLLVLVLQPRLVAPLIKNPLFIAFLVFSAYILLSITWAEAETSIGGLLKRPLYIAMLLFSAGIIASRCPQHLKRGTHFAAIFAALTAGLSLFYFSSTEIIGISRFRGYGALYNPLLTGHVFGAFAAFWLASWFQARSALSPLPLLCLTVLGGAVLATGARTSLIGLTAALGWLLIVGDRRRGLIAIAAIALVLIGLALTHPEVITQRGASYRPAIWMEALRQISERPWLGHGFDTPMTVILPGIDPLSDPHNIELGVLYSGGIVGLALWMTLYGLALYFSWVYRKHPAVTLAATWLIFGFASGLTEGSAFMSRPKEHWYLIWIPMALVYAQSLIYWTRKRAV</sequence>
<feature type="transmembrane region" description="Helical" evidence="5">
    <location>
        <begin position="45"/>
        <end position="62"/>
    </location>
</feature>
<feature type="transmembrane region" description="Helical" evidence="5">
    <location>
        <begin position="74"/>
        <end position="94"/>
    </location>
</feature>
<evidence type="ECO:0000313" key="7">
    <source>
        <dbReference type="EMBL" id="BBT41343.1"/>
    </source>
</evidence>
<keyword evidence="2 5" id="KW-0812">Transmembrane</keyword>
<feature type="transmembrane region" description="Helical" evidence="5">
    <location>
        <begin position="196"/>
        <end position="229"/>
    </location>
</feature>
<feature type="transmembrane region" description="Helical" evidence="5">
    <location>
        <begin position="162"/>
        <end position="184"/>
    </location>
</feature>
<feature type="transmembrane region" description="Helical" evidence="5">
    <location>
        <begin position="236"/>
        <end position="254"/>
    </location>
</feature>
<dbReference type="Proteomes" id="UP000515680">
    <property type="component" value="Chromosome"/>
</dbReference>
<evidence type="ECO:0000256" key="4">
    <source>
        <dbReference type="ARBA" id="ARBA00023136"/>
    </source>
</evidence>
<keyword evidence="3 5" id="KW-1133">Transmembrane helix</keyword>
<feature type="transmembrane region" description="Helical" evidence="5">
    <location>
        <begin position="371"/>
        <end position="390"/>
    </location>
</feature>
<dbReference type="PANTHER" id="PTHR37422">
    <property type="entry name" value="TEICHURONIC ACID BIOSYNTHESIS PROTEIN TUAE"/>
    <property type="match status" value="1"/>
</dbReference>
<evidence type="ECO:0000256" key="2">
    <source>
        <dbReference type="ARBA" id="ARBA00022692"/>
    </source>
</evidence>
<accession>A0A6S5TT08</accession>
<dbReference type="InterPro" id="IPR051533">
    <property type="entry name" value="WaaL-like"/>
</dbReference>
<dbReference type="AlphaFoldDB" id="A0A6S5TT08"/>
<organism evidence="7 8">
    <name type="scientific">Pseudomonas putida</name>
    <name type="common">Arthrobacter siderocapsulatus</name>
    <dbReference type="NCBI Taxonomy" id="303"/>
    <lineage>
        <taxon>Bacteria</taxon>
        <taxon>Pseudomonadati</taxon>
        <taxon>Pseudomonadota</taxon>
        <taxon>Gammaproteobacteria</taxon>
        <taxon>Pseudomonadales</taxon>
        <taxon>Pseudomonadaceae</taxon>
        <taxon>Pseudomonas</taxon>
    </lineage>
</organism>
<dbReference type="RefSeq" id="WP_090344026.1">
    <property type="nucleotide sequence ID" value="NZ_AP022227.1"/>
</dbReference>
<gene>
    <name evidence="7" type="ORF">WP8W18C01_36840</name>
</gene>
<dbReference type="PANTHER" id="PTHR37422:SF13">
    <property type="entry name" value="LIPOPOLYSACCHARIDE BIOSYNTHESIS PROTEIN PA4999-RELATED"/>
    <property type="match status" value="1"/>
</dbReference>
<dbReference type="Pfam" id="PF04932">
    <property type="entry name" value="Wzy_C"/>
    <property type="match status" value="1"/>
</dbReference>
<reference evidence="7 8" key="1">
    <citation type="submission" date="2019-12" db="EMBL/GenBank/DDBJ databases">
        <title>complete genome sequences of Pseudomonas putida str. WP8-W18-CRE-01 isolated from wastewater treatment plant effluent.</title>
        <authorList>
            <person name="Sekizuka T."/>
            <person name="Itokawa K."/>
            <person name="Yatsu K."/>
            <person name="Inamine Y."/>
            <person name="Kuroda M."/>
        </authorList>
    </citation>
    <scope>NUCLEOTIDE SEQUENCE [LARGE SCALE GENOMIC DNA]</scope>
    <source>
        <strain evidence="7 8">WP8-W18-CRE-01</strain>
    </source>
</reference>
<evidence type="ECO:0000256" key="1">
    <source>
        <dbReference type="ARBA" id="ARBA00004141"/>
    </source>
</evidence>
<name>A0A6S5TT08_PSEPU</name>
<feature type="transmembrane region" description="Helical" evidence="5">
    <location>
        <begin position="20"/>
        <end position="38"/>
    </location>
</feature>
<evidence type="ECO:0000256" key="3">
    <source>
        <dbReference type="ARBA" id="ARBA00022989"/>
    </source>
</evidence>
<feature type="transmembrane region" description="Helical" evidence="5">
    <location>
        <begin position="311"/>
        <end position="335"/>
    </location>
</feature>
<dbReference type="InterPro" id="IPR007016">
    <property type="entry name" value="O-antigen_ligase-rel_domated"/>
</dbReference>
<feature type="transmembrane region" description="Helical" evidence="5">
    <location>
        <begin position="342"/>
        <end position="359"/>
    </location>
</feature>
<evidence type="ECO:0000256" key="5">
    <source>
        <dbReference type="SAM" id="Phobius"/>
    </source>
</evidence>